<dbReference type="InterPro" id="IPR019554">
    <property type="entry name" value="Soluble_ligand-bd"/>
</dbReference>
<dbReference type="Proteomes" id="UP000264702">
    <property type="component" value="Unassembled WGS sequence"/>
</dbReference>
<accession>A0A372IM72</accession>
<feature type="domain" description="Soluble ligand binding" evidence="4">
    <location>
        <begin position="661"/>
        <end position="692"/>
    </location>
</feature>
<keyword evidence="5" id="KW-0762">Sugar transport</keyword>
<keyword evidence="1" id="KW-0732">Signal</keyword>
<dbReference type="PANTHER" id="PTHR33619:SF3">
    <property type="entry name" value="POLYSACCHARIDE EXPORT PROTEIN GFCE-RELATED"/>
    <property type="match status" value="1"/>
</dbReference>
<feature type="compositionally biased region" description="Polar residues" evidence="2">
    <location>
        <begin position="43"/>
        <end position="85"/>
    </location>
</feature>
<reference evidence="5 6" key="1">
    <citation type="submission" date="2018-08" db="EMBL/GenBank/DDBJ databases">
        <title>Acidipila sp. 4G-K13, an acidobacterium isolated from forest soil.</title>
        <authorList>
            <person name="Gao Z.-H."/>
            <person name="Qiu L.-H."/>
        </authorList>
    </citation>
    <scope>NUCLEOTIDE SEQUENCE [LARGE SCALE GENOMIC DNA]</scope>
    <source>
        <strain evidence="5 6">4G-K13</strain>
    </source>
</reference>
<feature type="domain" description="Soluble ligand binding" evidence="4">
    <location>
        <begin position="307"/>
        <end position="351"/>
    </location>
</feature>
<evidence type="ECO:0000256" key="1">
    <source>
        <dbReference type="ARBA" id="ARBA00022729"/>
    </source>
</evidence>
<evidence type="ECO:0000256" key="2">
    <source>
        <dbReference type="SAM" id="MobiDB-lite"/>
    </source>
</evidence>
<gene>
    <name evidence="5" type="ORF">D0Y96_14535</name>
</gene>
<name>A0A372IM72_9BACT</name>
<dbReference type="EMBL" id="QVQT01000005">
    <property type="protein sequence ID" value="RFU15673.1"/>
    <property type="molecule type" value="Genomic_DNA"/>
</dbReference>
<dbReference type="RefSeq" id="WP_117301276.1">
    <property type="nucleotide sequence ID" value="NZ_QVQT02000005.1"/>
</dbReference>
<keyword evidence="6" id="KW-1185">Reference proteome</keyword>
<protein>
    <submittedName>
        <fullName evidence="5">Sugar transporter</fullName>
    </submittedName>
</protein>
<feature type="compositionally biased region" description="Low complexity" evidence="2">
    <location>
        <begin position="569"/>
        <end position="582"/>
    </location>
</feature>
<proteinExistence type="predicted"/>
<feature type="domain" description="Soluble ligand binding" evidence="4">
    <location>
        <begin position="224"/>
        <end position="272"/>
    </location>
</feature>
<dbReference type="AlphaFoldDB" id="A0A372IM72"/>
<evidence type="ECO:0000259" key="3">
    <source>
        <dbReference type="Pfam" id="PF02563"/>
    </source>
</evidence>
<evidence type="ECO:0000313" key="6">
    <source>
        <dbReference type="Proteomes" id="UP000264702"/>
    </source>
</evidence>
<evidence type="ECO:0000259" key="4">
    <source>
        <dbReference type="Pfam" id="PF10531"/>
    </source>
</evidence>
<feature type="compositionally biased region" description="Polar residues" evidence="2">
    <location>
        <begin position="543"/>
        <end position="568"/>
    </location>
</feature>
<dbReference type="Pfam" id="PF10531">
    <property type="entry name" value="SLBB"/>
    <property type="match status" value="3"/>
</dbReference>
<feature type="region of interest" description="Disordered" evidence="2">
    <location>
        <begin position="440"/>
        <end position="590"/>
    </location>
</feature>
<keyword evidence="5" id="KW-0813">Transport</keyword>
<feature type="compositionally biased region" description="Low complexity" evidence="2">
    <location>
        <begin position="467"/>
        <end position="498"/>
    </location>
</feature>
<dbReference type="PANTHER" id="PTHR33619">
    <property type="entry name" value="POLYSACCHARIDE EXPORT PROTEIN GFCE-RELATED"/>
    <property type="match status" value="1"/>
</dbReference>
<dbReference type="InterPro" id="IPR003715">
    <property type="entry name" value="Poly_export_N"/>
</dbReference>
<dbReference type="Pfam" id="PF02563">
    <property type="entry name" value="Poly_export"/>
    <property type="match status" value="1"/>
</dbReference>
<feature type="region of interest" description="Disordered" evidence="2">
    <location>
        <begin position="30"/>
        <end position="90"/>
    </location>
</feature>
<organism evidence="5 6">
    <name type="scientific">Paracidobacterium acidisoli</name>
    <dbReference type="NCBI Taxonomy" id="2303751"/>
    <lineage>
        <taxon>Bacteria</taxon>
        <taxon>Pseudomonadati</taxon>
        <taxon>Acidobacteriota</taxon>
        <taxon>Terriglobia</taxon>
        <taxon>Terriglobales</taxon>
        <taxon>Acidobacteriaceae</taxon>
        <taxon>Paracidobacterium</taxon>
    </lineage>
</organism>
<feature type="domain" description="Polysaccharide export protein N-terminal" evidence="3">
    <location>
        <begin position="142"/>
        <end position="213"/>
    </location>
</feature>
<dbReference type="OrthoDB" id="9815244at2"/>
<dbReference type="GO" id="GO:0015159">
    <property type="term" value="F:polysaccharide transmembrane transporter activity"/>
    <property type="evidence" value="ECO:0007669"/>
    <property type="project" value="InterPro"/>
</dbReference>
<feature type="compositionally biased region" description="Low complexity" evidence="2">
    <location>
        <begin position="517"/>
        <end position="542"/>
    </location>
</feature>
<comment type="caution">
    <text evidence="5">The sequence shown here is derived from an EMBL/GenBank/DDBJ whole genome shotgun (WGS) entry which is preliminary data.</text>
</comment>
<sequence length="910" mass="100665">MKRLWFLILFTVVLLTPWSLYPQSAWDSQQSSDANCSAADPSCGQQNQYSSPILPNQAGQQVTPNGASSLGQLPPETTYQDNGNPANRFRNRYSQFPQQLPPQPLSEFQKFVASTTGQVLPVFGESLFRNVPSTFAPLEQTPVPPDYVIGPQDEIRIRVWGQVNFRANLFVDRAGEIYIPQVGGIHVAGLPFSQLDPHLRAAIGRIYRNFDLTADLGQIRAVQVYVTGEARRPGVYTVSSLSTLADALFASGGVAIEGSMRHIQLRRNGAMITDFDLYDLLVHGDKSKDVGLLSGDVIYIPPVGPEVAIMGSVRSPGIYELRGDESIDQALKDAGGVSAIAAESRISIERIQDHQSRKAMEMAFDAAGLATPLASGDILRVYSMVPMYSKTITLRGNTANPGRFGWHAGMHLSDLIPDRDSLITRDYWWKRTQLGLPAPEFQPLDRFPNLRQPSSPWDLPRNPRPPSANRNYNRNPYSRSTVAGSQQNQQYQESNGQYLPPNYNDPDSGDYYNNVNPDENPYDQQYPQDQYQGQYQDQNPDQSLSPNDSRNGQYNRMGSNSSLASQESNLQNPQGQGQTQTPKNDVRLNSPDIDWDYAVIERMDPKTLTSSLIPFDLGRLILDHDESQNLELQPGDVVTIFSQADIHVPLVQQTKYVRLEGEFVHSGIYSVHPGETLRQLVSRAGGLTPGAYLYGSEFTRESTRVVQQHRIDEYVQNLELEIQRGSLALAASPVSTSQDIASGAAAQNSEHELISRLRQMRATGRVVLELESASTGISSLPDIPLENGDHFIVPPVPATVNVVGAVYDQNSFLYHDGRRTGQYLRLAGGPDRDADTKHAFIIRADGSVVSRKDENGLWGNTFEDVPLNPGDTIVMPEKTIKPSALRGFLDWSQVFSQFALGAAAISVIHQ</sequence>
<evidence type="ECO:0000313" key="5">
    <source>
        <dbReference type="EMBL" id="RFU15673.1"/>
    </source>
</evidence>
<dbReference type="InterPro" id="IPR049712">
    <property type="entry name" value="Poly_export"/>
</dbReference>
<dbReference type="Gene3D" id="3.10.560.10">
    <property type="entry name" value="Outer membrane lipoprotein wza domain like"/>
    <property type="match status" value="4"/>
</dbReference>